<dbReference type="HOGENOM" id="CLU_1848311_0_0_1"/>
<dbReference type="AlphaFoldDB" id="A0A0E0J8X2"/>
<feature type="compositionally biased region" description="Low complexity" evidence="1">
    <location>
        <begin position="113"/>
        <end position="125"/>
    </location>
</feature>
<name>A0A0E0J8X2_ORYNI</name>
<protein>
    <submittedName>
        <fullName evidence="2">Uncharacterized protein</fullName>
    </submittedName>
</protein>
<organism evidence="2">
    <name type="scientific">Oryza nivara</name>
    <name type="common">Indian wild rice</name>
    <name type="synonym">Oryza sativa f. spontanea</name>
    <dbReference type="NCBI Taxonomy" id="4536"/>
    <lineage>
        <taxon>Eukaryota</taxon>
        <taxon>Viridiplantae</taxon>
        <taxon>Streptophyta</taxon>
        <taxon>Embryophyta</taxon>
        <taxon>Tracheophyta</taxon>
        <taxon>Spermatophyta</taxon>
        <taxon>Magnoliopsida</taxon>
        <taxon>Liliopsida</taxon>
        <taxon>Poales</taxon>
        <taxon>Poaceae</taxon>
        <taxon>BOP clade</taxon>
        <taxon>Oryzoideae</taxon>
        <taxon>Oryzeae</taxon>
        <taxon>Oryzinae</taxon>
        <taxon>Oryza</taxon>
    </lineage>
</organism>
<reference evidence="2" key="1">
    <citation type="submission" date="2015-04" db="UniProtKB">
        <authorList>
            <consortium name="EnsemblPlants"/>
        </authorList>
    </citation>
    <scope>IDENTIFICATION</scope>
    <source>
        <strain evidence="2">SL10</strain>
    </source>
</reference>
<keyword evidence="3" id="KW-1185">Reference proteome</keyword>
<evidence type="ECO:0000313" key="3">
    <source>
        <dbReference type="Proteomes" id="UP000006591"/>
    </source>
</evidence>
<evidence type="ECO:0000256" key="1">
    <source>
        <dbReference type="SAM" id="MobiDB-lite"/>
    </source>
</evidence>
<evidence type="ECO:0000313" key="2">
    <source>
        <dbReference type="EnsemblPlants" id="ONIVA12G08160.1"/>
    </source>
</evidence>
<sequence>MSRRWIEQGRDPRLVVATGPVLSKGSGGAAQRGRCFSASLIAKSIGEGMGPREHETASSSHRVAASRRRQHRGSWGESDGGDGTPTWSEGYARGRSPSFYHAFSFAPGPPKPSTTIPQSSSSASSLCAHVGKGKEDKGT</sequence>
<accession>A0A0E0J8X2</accession>
<feature type="region of interest" description="Disordered" evidence="1">
    <location>
        <begin position="47"/>
        <end position="139"/>
    </location>
</feature>
<dbReference type="Gramene" id="ONIVA12G08160.1">
    <property type="protein sequence ID" value="ONIVA12G08160.1"/>
    <property type="gene ID" value="ONIVA12G08160"/>
</dbReference>
<dbReference type="EnsemblPlants" id="ONIVA12G08160.1">
    <property type="protein sequence ID" value="ONIVA12G08160.1"/>
    <property type="gene ID" value="ONIVA12G08160"/>
</dbReference>
<reference evidence="2" key="2">
    <citation type="submission" date="2018-04" db="EMBL/GenBank/DDBJ databases">
        <title>OnivRS2 (Oryza nivara Reference Sequence Version 2).</title>
        <authorList>
            <person name="Zhang J."/>
            <person name="Kudrna D."/>
            <person name="Lee S."/>
            <person name="Talag J."/>
            <person name="Rajasekar S."/>
            <person name="Welchert J."/>
            <person name="Hsing Y.-I."/>
            <person name="Wing R.A."/>
        </authorList>
    </citation>
    <scope>NUCLEOTIDE SEQUENCE [LARGE SCALE GENOMIC DNA]</scope>
    <source>
        <strain evidence="2">SL10</strain>
    </source>
</reference>
<dbReference type="Proteomes" id="UP000006591">
    <property type="component" value="Chromosome 12"/>
</dbReference>
<proteinExistence type="predicted"/>
<feature type="region of interest" description="Disordered" evidence="1">
    <location>
        <begin position="1"/>
        <end position="31"/>
    </location>
</feature>
<feature type="compositionally biased region" description="Basic and acidic residues" evidence="1">
    <location>
        <begin position="1"/>
        <end position="13"/>
    </location>
</feature>